<accession>A0ACC1HJ60</accession>
<reference evidence="1" key="1">
    <citation type="submission" date="2022-06" db="EMBL/GenBank/DDBJ databases">
        <title>Phylogenomic reconstructions and comparative analyses of Kickxellomycotina fungi.</title>
        <authorList>
            <person name="Reynolds N.K."/>
            <person name="Stajich J.E."/>
            <person name="Barry K."/>
            <person name="Grigoriev I.V."/>
            <person name="Crous P."/>
            <person name="Smith M.E."/>
        </authorList>
    </citation>
    <scope>NUCLEOTIDE SEQUENCE</scope>
    <source>
        <strain evidence="1">RSA 2271</strain>
    </source>
</reference>
<dbReference type="Proteomes" id="UP001145114">
    <property type="component" value="Unassembled WGS sequence"/>
</dbReference>
<comment type="caution">
    <text evidence="1">The sequence shown here is derived from an EMBL/GenBank/DDBJ whole genome shotgun (WGS) entry which is preliminary data.</text>
</comment>
<dbReference type="EMBL" id="JAMZIH010005453">
    <property type="protein sequence ID" value="KAJ1675158.1"/>
    <property type="molecule type" value="Genomic_DNA"/>
</dbReference>
<feature type="non-terminal residue" evidence="1">
    <location>
        <position position="1191"/>
    </location>
</feature>
<organism evidence="1 2">
    <name type="scientific">Spiromyces aspiralis</name>
    <dbReference type="NCBI Taxonomy" id="68401"/>
    <lineage>
        <taxon>Eukaryota</taxon>
        <taxon>Fungi</taxon>
        <taxon>Fungi incertae sedis</taxon>
        <taxon>Zoopagomycota</taxon>
        <taxon>Kickxellomycotina</taxon>
        <taxon>Kickxellomycetes</taxon>
        <taxon>Kickxellales</taxon>
        <taxon>Kickxellaceae</taxon>
        <taxon>Spiromyces</taxon>
    </lineage>
</organism>
<proteinExistence type="predicted"/>
<evidence type="ECO:0000313" key="2">
    <source>
        <dbReference type="Proteomes" id="UP001145114"/>
    </source>
</evidence>
<protein>
    <submittedName>
        <fullName evidence="1">Uncharacterized protein</fullName>
    </submittedName>
</protein>
<gene>
    <name evidence="1" type="ORF">EV182_001817</name>
</gene>
<keyword evidence="2" id="KW-1185">Reference proteome</keyword>
<evidence type="ECO:0000313" key="1">
    <source>
        <dbReference type="EMBL" id="KAJ1675158.1"/>
    </source>
</evidence>
<name>A0ACC1HJ60_9FUNG</name>
<sequence length="1191" mass="132821">MLANRLGMNEFACMLFEVNLTCIKPQPYGEGHVKLSPQERSIYADTLLQLNDIAGYRALQKSLSFELSLIDGFCAENDWRNVVMYGEARPDTLDSVSRNRALSHLGYWTTVSTPALSYYHGLSEGNGDARTSRDLGDDVWLSAYSASWRLGQWNLPYDTPCVSLDVTLRDAQRLGRSIAESDPAVDDQLGLALYHITSAWSRGMPRQALRYVDDGLAAWAQQIAGKLTSVRGGGERASLLPGLCHPSKNPVLRAASMVERGGRVMAVGRWAIGMWKELCEEYESQPFDDFEPAAMLLLRYLHWHLAEEGSQMSAYGDSSNNKGDEPLIDTFIDVLTQFGQMARDLGRSQITMNLIMQGRRTHGPDVPSSLPKHLKVQLGLEEARTLWHNGARPAACAMLEQLINSNSQGPAWPGTQQRANTSELSALPSTQTVMLDRAIIECLCQAGEWYAQNRTLRPSVIVDEYFLGAAHRLKYGAISATPQLGAKAYIALARFADAQLKEFLGIFNDKSAAAIRQYKQEELGEIKRRITRLAGQDARKVLALKRFKRPLELIVEADLAERSQLEYNIKVYMRLAIKGYIRALRTTSEYDHYIYSLVALWLANADNPVANTELKESSVGKVPFHKFIKVFPQLAAHIATPSMSSPTFQDNLITVISGVLELYPYHTMYSLLAFCNASKTGLSFTSDARRRYSGGADTLQSQLDARDRNRGEMARRLIEGARQNNGAIVASIEATCDAYIAFAEQAVPESYCRRSAGSKRGDIRIPIPRNAQIMRLVTSYGSEVPVITADLPVIQVGSAADTDVPLITSLESYYQLVGGINLPKVLRCVDSKGLRHKQLVKNKDDLRQDAVIQQLFGVMNDLFDRQSAAGPGNAYRRRTRVRTYRVVPLTRRSGVVQWVDNTLPIAAWVQQAGPRYAPESLPFEKCFKKINAGQRNARQEDKVRVFKEVLDKTRPVLRYFFYEKFLDPRAWLISRDNYTCSVATSSIAGWVLGIGDRHSHNILLDEITGEVIHIDLGIAFDQGKLLPVPEVVPFRLTREVVDGMGYIGTDGMFKQSAISALQTLKQSTNMITTVLSMLKYDPLYQWTISVLNQRKITLRHDAVYNQATGNHQLDSELESIDSLLASSGQRSRLTTDSDESISSAADLSNKDAERAIIQVTTRLQATISPEGQVNELIQAATDPENLCRMFI</sequence>